<dbReference type="InterPro" id="IPR036452">
    <property type="entry name" value="Ribo_hydro-like"/>
</dbReference>
<comment type="similarity">
    <text evidence="1">Belongs to the IUNH family.</text>
</comment>
<protein>
    <recommendedName>
        <fullName evidence="2">Inosine/uridine-preferring nucleoside hydrolase domain-containing protein</fullName>
    </recommendedName>
</protein>
<dbReference type="PANTHER" id="PTHR46190">
    <property type="entry name" value="SI:CH211-201H21.5-RELATED"/>
    <property type="match status" value="1"/>
</dbReference>
<sequence>MFSKKSFVVVDTDAGLDDAWAILMLLATAKENKDIKVVGITCVHGNTTVEQTCINVLRTLESSSGLEIPVYKGSSLPLVDLDENYKRNWKPFFGVDGFGCAQHDNVPDSKLIKEENAVVALNRIVNEQKGEVSLLCLGPLTNIALAVRTYPCFAENIKEVIIMGGNYKGLARPGVRRMSECGGPADEQVGTAAENQADVCGLDAV</sequence>
<dbReference type="InterPro" id="IPR001910">
    <property type="entry name" value="Inosine/uridine_hydrolase_dom"/>
</dbReference>
<evidence type="ECO:0000256" key="1">
    <source>
        <dbReference type="ARBA" id="ARBA00009176"/>
    </source>
</evidence>
<feature type="domain" description="Inosine/uridine-preferring nucleoside hydrolase" evidence="2">
    <location>
        <begin position="8"/>
        <end position="168"/>
    </location>
</feature>
<dbReference type="EMBL" id="GEBQ01030646">
    <property type="protein sequence ID" value="JAT09331.1"/>
    <property type="molecule type" value="Transcribed_RNA"/>
</dbReference>
<evidence type="ECO:0000313" key="3">
    <source>
        <dbReference type="EMBL" id="JAT09331.1"/>
    </source>
</evidence>
<dbReference type="Gene3D" id="3.90.245.10">
    <property type="entry name" value="Ribonucleoside hydrolase-like"/>
    <property type="match status" value="1"/>
</dbReference>
<gene>
    <name evidence="3" type="ORF">g.27891</name>
</gene>
<dbReference type="PANTHER" id="PTHR46190:SF1">
    <property type="entry name" value="SI:CH211-201H21.5"/>
    <property type="match status" value="1"/>
</dbReference>
<reference evidence="3" key="1">
    <citation type="submission" date="2015-11" db="EMBL/GenBank/DDBJ databases">
        <title>De novo transcriptome assembly of four potential Pierce s Disease insect vectors from Arizona vineyards.</title>
        <authorList>
            <person name="Tassone E.E."/>
        </authorList>
    </citation>
    <scope>NUCLEOTIDE SEQUENCE</scope>
</reference>
<dbReference type="AlphaFoldDB" id="A0A1B6KD12"/>
<accession>A0A1B6KD12</accession>
<dbReference type="GO" id="GO:0016799">
    <property type="term" value="F:hydrolase activity, hydrolyzing N-glycosyl compounds"/>
    <property type="evidence" value="ECO:0007669"/>
    <property type="project" value="InterPro"/>
</dbReference>
<dbReference type="SUPFAM" id="SSF53590">
    <property type="entry name" value="Nucleoside hydrolase"/>
    <property type="match status" value="1"/>
</dbReference>
<name>A0A1B6KD12_9HEMI</name>
<dbReference type="Pfam" id="PF01156">
    <property type="entry name" value="IU_nuc_hydro"/>
    <property type="match status" value="1"/>
</dbReference>
<evidence type="ECO:0000259" key="2">
    <source>
        <dbReference type="Pfam" id="PF01156"/>
    </source>
</evidence>
<organism evidence="3">
    <name type="scientific">Graphocephala atropunctata</name>
    <dbReference type="NCBI Taxonomy" id="36148"/>
    <lineage>
        <taxon>Eukaryota</taxon>
        <taxon>Metazoa</taxon>
        <taxon>Ecdysozoa</taxon>
        <taxon>Arthropoda</taxon>
        <taxon>Hexapoda</taxon>
        <taxon>Insecta</taxon>
        <taxon>Pterygota</taxon>
        <taxon>Neoptera</taxon>
        <taxon>Paraneoptera</taxon>
        <taxon>Hemiptera</taxon>
        <taxon>Auchenorrhyncha</taxon>
        <taxon>Membracoidea</taxon>
        <taxon>Cicadellidae</taxon>
        <taxon>Cicadellinae</taxon>
        <taxon>Cicadellini</taxon>
        <taxon>Graphocephala</taxon>
    </lineage>
</organism>
<proteinExistence type="inferred from homology"/>
<dbReference type="InterPro" id="IPR052775">
    <property type="entry name" value="IUN_hydrolase"/>
</dbReference>